<evidence type="ECO:0000256" key="2">
    <source>
        <dbReference type="ARBA" id="ARBA00022840"/>
    </source>
</evidence>
<gene>
    <name evidence="3" type="primary">zapE</name>
    <name evidence="3" type="ORF">GCM10022212_06980</name>
</gene>
<dbReference type="NCBIfam" id="NF040713">
    <property type="entry name" value="ZapE"/>
    <property type="match status" value="1"/>
</dbReference>
<keyword evidence="3" id="KW-0131">Cell cycle</keyword>
<dbReference type="EMBL" id="BAAAZE010000005">
    <property type="protein sequence ID" value="GAA4014959.1"/>
    <property type="molecule type" value="Genomic_DNA"/>
</dbReference>
<dbReference type="Proteomes" id="UP001501353">
    <property type="component" value="Unassembled WGS sequence"/>
</dbReference>
<protein>
    <submittedName>
        <fullName evidence="3">Cell division protein ZapE</fullName>
    </submittedName>
</protein>
<reference evidence="4" key="1">
    <citation type="journal article" date="2019" name="Int. J. Syst. Evol. Microbiol.">
        <title>The Global Catalogue of Microorganisms (GCM) 10K type strain sequencing project: providing services to taxonomists for standard genome sequencing and annotation.</title>
        <authorList>
            <consortium name="The Broad Institute Genomics Platform"/>
            <consortium name="The Broad Institute Genome Sequencing Center for Infectious Disease"/>
            <person name="Wu L."/>
            <person name="Ma J."/>
        </authorList>
    </citation>
    <scope>NUCLEOTIDE SEQUENCE [LARGE SCALE GENOMIC DNA]</scope>
    <source>
        <strain evidence="4">JCM 16673</strain>
    </source>
</reference>
<dbReference type="PANTHER" id="PTHR12169">
    <property type="entry name" value="ATPASE N2B"/>
    <property type="match status" value="1"/>
</dbReference>
<dbReference type="PANTHER" id="PTHR12169:SF6">
    <property type="entry name" value="AFG1-LIKE ATPASE"/>
    <property type="match status" value="1"/>
</dbReference>
<keyword evidence="1" id="KW-0547">Nucleotide-binding</keyword>
<sequence>MDVKQMNVMEFYEHALSQRGFNADPAQRIAVERLQRAYDEWVAFRAQRSSSFKRLINRPDVPRGVYMWGGVGRGKSFLMDSFYSVVPVVRKTRVHFHEFMRDVHRQLDALKSVADPLDVVARQIAKKYRLICFDEFHVSDIADAMILHNLFKALFANGVSFIITSNYAPDTLYPDGLHRDRMLPTIALLKLHLDVMNVDAGNDYRKRALEQVEAYHTPLNADADRALRHAYSGVADTADEDPRVRIEAREIRALRRAGGVIWFDFATLCGGPRSQNDYLEIASRFHTVVLSGIPEMSASMSSEARRFTWLIDVFYDHKVKLLMSAAVAPDVLYTQGTLANEFHRTVSRIIEMQSREYMEAPRRSAVGVAGNAGVTA</sequence>
<evidence type="ECO:0000313" key="3">
    <source>
        <dbReference type="EMBL" id="GAA4014959.1"/>
    </source>
</evidence>
<accession>A0ABP7SQ87</accession>
<keyword evidence="4" id="KW-1185">Reference proteome</keyword>
<evidence type="ECO:0000313" key="4">
    <source>
        <dbReference type="Proteomes" id="UP001501353"/>
    </source>
</evidence>
<dbReference type="Pfam" id="PF03969">
    <property type="entry name" value="AFG1_ATPase"/>
    <property type="match status" value="1"/>
</dbReference>
<evidence type="ECO:0000256" key="1">
    <source>
        <dbReference type="ARBA" id="ARBA00022741"/>
    </source>
</evidence>
<keyword evidence="3" id="KW-0132">Cell division</keyword>
<proteinExistence type="predicted"/>
<name>A0ABP7SQ87_9BURK</name>
<comment type="caution">
    <text evidence="3">The sequence shown here is derived from an EMBL/GenBank/DDBJ whole genome shotgun (WGS) entry which is preliminary data.</text>
</comment>
<dbReference type="InterPro" id="IPR005654">
    <property type="entry name" value="ATPase_AFG1-like"/>
</dbReference>
<keyword evidence="2" id="KW-0067">ATP-binding</keyword>
<dbReference type="SUPFAM" id="SSF52540">
    <property type="entry name" value="P-loop containing nucleoside triphosphate hydrolases"/>
    <property type="match status" value="1"/>
</dbReference>
<dbReference type="InterPro" id="IPR027417">
    <property type="entry name" value="P-loop_NTPase"/>
</dbReference>
<organism evidence="3 4">
    <name type="scientific">Actimicrobium antarcticum</name>
    <dbReference type="NCBI Taxonomy" id="1051899"/>
    <lineage>
        <taxon>Bacteria</taxon>
        <taxon>Pseudomonadati</taxon>
        <taxon>Pseudomonadota</taxon>
        <taxon>Betaproteobacteria</taxon>
        <taxon>Burkholderiales</taxon>
        <taxon>Oxalobacteraceae</taxon>
        <taxon>Actimicrobium</taxon>
    </lineage>
</organism>
<dbReference type="Gene3D" id="3.40.50.300">
    <property type="entry name" value="P-loop containing nucleotide triphosphate hydrolases"/>
    <property type="match status" value="1"/>
</dbReference>
<dbReference type="GO" id="GO:0051301">
    <property type="term" value="P:cell division"/>
    <property type="evidence" value="ECO:0007669"/>
    <property type="project" value="UniProtKB-KW"/>
</dbReference>